<keyword evidence="4" id="KW-0808">Transferase</keyword>
<keyword evidence="5" id="KW-0472">Membrane</keyword>
<dbReference type="AlphaFoldDB" id="A0A4Y8WQL2"/>
<protein>
    <recommendedName>
        <fullName evidence="9">Acetyltransferase</fullName>
    </recommendedName>
</protein>
<dbReference type="OrthoDB" id="9801955at2"/>
<evidence type="ECO:0000256" key="3">
    <source>
        <dbReference type="ARBA" id="ARBA00022519"/>
    </source>
</evidence>
<comment type="subcellular location">
    <subcellularLocation>
        <location evidence="1">Cell inner membrane</location>
    </subcellularLocation>
</comment>
<evidence type="ECO:0000256" key="4">
    <source>
        <dbReference type="ARBA" id="ARBA00022679"/>
    </source>
</evidence>
<organism evidence="7 8">
    <name type="scientific">Porphyromonas levii</name>
    <dbReference type="NCBI Taxonomy" id="28114"/>
    <lineage>
        <taxon>Bacteria</taxon>
        <taxon>Pseudomonadati</taxon>
        <taxon>Bacteroidota</taxon>
        <taxon>Bacteroidia</taxon>
        <taxon>Bacteroidales</taxon>
        <taxon>Porphyromonadaceae</taxon>
        <taxon>Porphyromonas</taxon>
    </lineage>
</organism>
<proteinExistence type="predicted"/>
<dbReference type="Proteomes" id="UP000297225">
    <property type="component" value="Unassembled WGS sequence"/>
</dbReference>
<comment type="caution">
    <text evidence="7">The sequence shown here is derived from an EMBL/GenBank/DDBJ whole genome shotgun (WGS) entry which is preliminary data.</text>
</comment>
<dbReference type="PANTHER" id="PTHR30606:SF10">
    <property type="entry name" value="PHOSPHATIDYLINOSITOL MANNOSIDE ACYLTRANSFERASE"/>
    <property type="match status" value="1"/>
</dbReference>
<dbReference type="EMBL" id="SPNC01000080">
    <property type="protein sequence ID" value="TFH94858.1"/>
    <property type="molecule type" value="Genomic_DNA"/>
</dbReference>
<dbReference type="CDD" id="cd07984">
    <property type="entry name" value="LPLAT_LABLAT-like"/>
    <property type="match status" value="1"/>
</dbReference>
<keyword evidence="2" id="KW-1003">Cell membrane</keyword>
<dbReference type="Pfam" id="PF03279">
    <property type="entry name" value="Lip_A_acyltrans"/>
    <property type="match status" value="1"/>
</dbReference>
<reference evidence="7 8" key="1">
    <citation type="submission" date="2019-03" db="EMBL/GenBank/DDBJ databases">
        <title>Porphyromonas levii Isolated from the Uterus of Dairy Cows.</title>
        <authorList>
            <person name="Francis A.M."/>
        </authorList>
    </citation>
    <scope>NUCLEOTIDE SEQUENCE [LARGE SCALE GENOMIC DNA]</scope>
    <source>
        <strain evidence="7 8">AF5678</strain>
    </source>
</reference>
<evidence type="ECO:0000256" key="5">
    <source>
        <dbReference type="ARBA" id="ARBA00023136"/>
    </source>
</evidence>
<keyword evidence="3" id="KW-0997">Cell inner membrane</keyword>
<dbReference type="RefSeq" id="WP_134849332.1">
    <property type="nucleotide sequence ID" value="NZ_CP197400.1"/>
</dbReference>
<dbReference type="STRING" id="1122973.GCA_000379925_00340"/>
<evidence type="ECO:0000256" key="1">
    <source>
        <dbReference type="ARBA" id="ARBA00004533"/>
    </source>
</evidence>
<evidence type="ECO:0008006" key="9">
    <source>
        <dbReference type="Google" id="ProtNLM"/>
    </source>
</evidence>
<evidence type="ECO:0000313" key="8">
    <source>
        <dbReference type="Proteomes" id="UP000297225"/>
    </source>
</evidence>
<dbReference type="GO" id="GO:0009247">
    <property type="term" value="P:glycolipid biosynthetic process"/>
    <property type="evidence" value="ECO:0007669"/>
    <property type="project" value="UniProtKB-ARBA"/>
</dbReference>
<dbReference type="InterPro" id="IPR004960">
    <property type="entry name" value="LipA_acyltrans"/>
</dbReference>
<evidence type="ECO:0000256" key="6">
    <source>
        <dbReference type="ARBA" id="ARBA00023315"/>
    </source>
</evidence>
<evidence type="ECO:0000313" key="7">
    <source>
        <dbReference type="EMBL" id="TFH94858.1"/>
    </source>
</evidence>
<dbReference type="GO" id="GO:0005886">
    <property type="term" value="C:plasma membrane"/>
    <property type="evidence" value="ECO:0007669"/>
    <property type="project" value="UniProtKB-SubCell"/>
</dbReference>
<gene>
    <name evidence="7" type="ORF">E4P47_05865</name>
</gene>
<evidence type="ECO:0000256" key="2">
    <source>
        <dbReference type="ARBA" id="ARBA00022475"/>
    </source>
</evidence>
<keyword evidence="6" id="KW-0012">Acyltransferase</keyword>
<sequence length="301" mass="35706">MKAQLLYTLLQLFGWLPSWWHYAWSWGISYILQYIVGYRREVIQSNLRSSFPDKSPKELRALERAYYRHLSDLGVEIVMLTSFSKRRLKRHVRISNSALIADIHADNPTLFFLLGHYGNWEWFTGCQALLPMTQFNVVYKHQNGIWNEVMSKARSRFGARLIEMNSAPVEVLQRRKEQGNNTYIFVSDQNPSLEHTVLFTNFLHRPTATITGMERLANLRRAAVVYIDVERVSRGQYLLTIKEMTRDASQLPKFDLSAHFMQLLEQSIERQPEIWLWSHRRWKIDPQWVAKEYPDKEIVMR</sequence>
<accession>A0A4Y8WQL2</accession>
<keyword evidence="8" id="KW-1185">Reference proteome</keyword>
<name>A0A4Y8WQL2_9PORP</name>
<dbReference type="PANTHER" id="PTHR30606">
    <property type="entry name" value="LIPID A BIOSYNTHESIS LAUROYL ACYLTRANSFERASE"/>
    <property type="match status" value="1"/>
</dbReference>
<dbReference type="GO" id="GO:0016746">
    <property type="term" value="F:acyltransferase activity"/>
    <property type="evidence" value="ECO:0007669"/>
    <property type="project" value="UniProtKB-KW"/>
</dbReference>